<accession>A0A066UIL8</accession>
<dbReference type="eggNOG" id="COG1114">
    <property type="taxonomic scope" value="Bacteria"/>
</dbReference>
<evidence type="ECO:0000313" key="10">
    <source>
        <dbReference type="EMBL" id="KDN25672.1"/>
    </source>
</evidence>
<dbReference type="GO" id="GO:0005886">
    <property type="term" value="C:plasma membrane"/>
    <property type="evidence" value="ECO:0007669"/>
    <property type="project" value="UniProtKB-SubCell"/>
</dbReference>
<comment type="subcellular location">
    <subcellularLocation>
        <location evidence="9">Cell inner membrane</location>
        <topology evidence="9">Multi-pass membrane protein</topology>
    </subcellularLocation>
    <subcellularLocation>
        <location evidence="1">Cell membrane</location>
        <topology evidence="1">Multi-pass membrane protein</topology>
    </subcellularLocation>
</comment>
<feature type="transmembrane region" description="Helical" evidence="9">
    <location>
        <begin position="146"/>
        <end position="164"/>
    </location>
</feature>
<feature type="transmembrane region" description="Helical" evidence="9">
    <location>
        <begin position="326"/>
        <end position="347"/>
    </location>
</feature>
<dbReference type="Pfam" id="PF05525">
    <property type="entry name" value="Branch_AA_trans"/>
    <property type="match status" value="1"/>
</dbReference>
<comment type="caution">
    <text evidence="10">The sequence shown here is derived from an EMBL/GenBank/DDBJ whole genome shotgun (WGS) entry which is preliminary data.</text>
</comment>
<evidence type="ECO:0000256" key="7">
    <source>
        <dbReference type="ARBA" id="ARBA00022989"/>
    </source>
</evidence>
<gene>
    <name evidence="10" type="ORF">MBO_00670</name>
</gene>
<keyword evidence="5 9" id="KW-0812">Transmembrane</keyword>
<feature type="transmembrane region" description="Helical" evidence="9">
    <location>
        <begin position="285"/>
        <end position="305"/>
    </location>
</feature>
<evidence type="ECO:0000256" key="9">
    <source>
        <dbReference type="RuleBase" id="RU362122"/>
    </source>
</evidence>
<dbReference type="EMBL" id="AOMT01000005">
    <property type="protein sequence ID" value="KDN25672.1"/>
    <property type="molecule type" value="Genomic_DNA"/>
</dbReference>
<feature type="transmembrane region" description="Helical" evidence="9">
    <location>
        <begin position="410"/>
        <end position="428"/>
    </location>
</feature>
<name>A0A066UIL8_9GAMM</name>
<keyword evidence="7 9" id="KW-1133">Transmembrane helix</keyword>
<feature type="transmembrane region" description="Helical" evidence="9">
    <location>
        <begin position="75"/>
        <end position="94"/>
    </location>
</feature>
<evidence type="ECO:0000256" key="4">
    <source>
        <dbReference type="ARBA" id="ARBA00022475"/>
    </source>
</evidence>
<dbReference type="PANTHER" id="PTHR30588:SF7">
    <property type="entry name" value="BRANCHED-CHAIN AMINO ACID CARRIER PROTEIN SAOUHSC_01411-RELATED"/>
    <property type="match status" value="1"/>
</dbReference>
<feature type="transmembrane region" description="Helical" evidence="9">
    <location>
        <begin position="114"/>
        <end position="134"/>
    </location>
</feature>
<evidence type="ECO:0000256" key="8">
    <source>
        <dbReference type="ARBA" id="ARBA00023136"/>
    </source>
</evidence>
<keyword evidence="8 9" id="KW-0472">Membrane</keyword>
<feature type="transmembrane region" description="Helical" evidence="9">
    <location>
        <begin position="36"/>
        <end position="55"/>
    </location>
</feature>
<keyword evidence="11" id="KW-1185">Reference proteome</keyword>
<evidence type="ECO:0000256" key="3">
    <source>
        <dbReference type="ARBA" id="ARBA00022448"/>
    </source>
</evidence>
<feature type="transmembrane region" description="Helical" evidence="9">
    <location>
        <begin position="227"/>
        <end position="246"/>
    </location>
</feature>
<dbReference type="GO" id="GO:0015820">
    <property type="term" value="P:L-leucine transport"/>
    <property type="evidence" value="ECO:0007669"/>
    <property type="project" value="TreeGrafter"/>
</dbReference>
<dbReference type="InterPro" id="IPR004685">
    <property type="entry name" value="Brnchd-chn_aa_trnsp_Livcs"/>
</dbReference>
<comment type="similarity">
    <text evidence="2 9">Belongs to the branched chain amino acid transporter family.</text>
</comment>
<dbReference type="GO" id="GO:0015190">
    <property type="term" value="F:L-leucine transmembrane transporter activity"/>
    <property type="evidence" value="ECO:0007669"/>
    <property type="project" value="TreeGrafter"/>
</dbReference>
<dbReference type="GO" id="GO:0015188">
    <property type="term" value="F:L-isoleucine transmembrane transporter activity"/>
    <property type="evidence" value="ECO:0007669"/>
    <property type="project" value="TreeGrafter"/>
</dbReference>
<dbReference type="RefSeq" id="WP_036362007.1">
    <property type="nucleotide sequence ID" value="NZ_AOMT01000005.1"/>
</dbReference>
<evidence type="ECO:0000256" key="2">
    <source>
        <dbReference type="ARBA" id="ARBA00008540"/>
    </source>
</evidence>
<dbReference type="GO" id="GO:0015818">
    <property type="term" value="P:isoleucine transport"/>
    <property type="evidence" value="ECO:0007669"/>
    <property type="project" value="TreeGrafter"/>
</dbReference>
<evidence type="ECO:0000256" key="6">
    <source>
        <dbReference type="ARBA" id="ARBA00022970"/>
    </source>
</evidence>
<dbReference type="GO" id="GO:0005304">
    <property type="term" value="F:L-valine transmembrane transporter activity"/>
    <property type="evidence" value="ECO:0007669"/>
    <property type="project" value="TreeGrafter"/>
</dbReference>
<dbReference type="Proteomes" id="UP000035860">
    <property type="component" value="Unassembled WGS sequence"/>
</dbReference>
<comment type="caution">
    <text evidence="9">Lacks conserved residue(s) required for the propagation of feature annotation.</text>
</comment>
<organism evidence="10 11">
    <name type="scientific">Moraxella bovoculi 237</name>
    <dbReference type="NCBI Taxonomy" id="743974"/>
    <lineage>
        <taxon>Bacteria</taxon>
        <taxon>Pseudomonadati</taxon>
        <taxon>Pseudomonadota</taxon>
        <taxon>Gammaproteobacteria</taxon>
        <taxon>Moraxellales</taxon>
        <taxon>Moraxellaceae</taxon>
        <taxon>Moraxella</taxon>
    </lineage>
</organism>
<keyword evidence="6 9" id="KW-0029">Amino-acid transport</keyword>
<evidence type="ECO:0000256" key="5">
    <source>
        <dbReference type="ARBA" id="ARBA00022692"/>
    </source>
</evidence>
<keyword evidence="4" id="KW-1003">Cell membrane</keyword>
<dbReference type="AlphaFoldDB" id="A0A066UIL8"/>
<reference evidence="10 11" key="1">
    <citation type="journal article" date="2014" name="Genome Announc.">
        <title>Draft Genome Sequence of Moraxella bovoculi Strain 237T (ATCC BAA-1259T) Isolated from a Calf with Infectious Bovine Keratoconjunctivitis.</title>
        <authorList>
            <person name="Calcutt M.J."/>
            <person name="Foecking M.F."/>
            <person name="Martin N.T."/>
            <person name="Mhlanga-Mutangadura T."/>
            <person name="Reilly T.J."/>
        </authorList>
    </citation>
    <scope>NUCLEOTIDE SEQUENCE [LARGE SCALE GENOMIC DNA]</scope>
    <source>
        <strain evidence="10 11">237</strain>
    </source>
</reference>
<feature type="transmembrane region" description="Helical" evidence="9">
    <location>
        <begin position="7"/>
        <end position="24"/>
    </location>
</feature>
<dbReference type="OrthoDB" id="9783920at2"/>
<protein>
    <recommendedName>
        <fullName evidence="9">Branched-chain amino acid transport system carrier protein</fullName>
    </recommendedName>
</protein>
<sequence length="430" mass="45648">MNKNTLIIGFMLFAFFFGSGNLIFPPKLGFESGQFFIPAILGFILTGVGLPLVGLMIGSKYEGGYQSALAKIHPWFSVALLSAIYLTIAPFFAIPRTGAVAYEMAIVPFLDAPSWTNLLIFTVIYYGISLWLSISPNKLVDRIGSLLTPVLLVTVLALIVMSFVKLGGNPASIATDGYQGKAFFVGFLEGYNTMDMIASVAFSTVVMSAISQKAGKGVNLFAETTKAGLIATSALALIYLSLGWVGNHLLISADELTQVADKGQNIGTFILNKSAVLGFGSTGGVVLGLIASLACLTTTVGLTVSASEYFHETFPKIGGISLSYKAYVIIFTLIGFVLANQGLSAVISKSIPVLLVLYPITMTALILLGLNIIKPLPIIAKRVSLALVTVVSVLSVAGVSIPLKEYSMEWLPFAIAGLIVGLVFDKLMKR</sequence>
<feature type="transmembrane region" description="Helical" evidence="9">
    <location>
        <begin position="385"/>
        <end position="404"/>
    </location>
</feature>
<feature type="transmembrane region" description="Helical" evidence="9">
    <location>
        <begin position="353"/>
        <end position="373"/>
    </location>
</feature>
<dbReference type="GeneID" id="301975153"/>
<evidence type="ECO:0000256" key="1">
    <source>
        <dbReference type="ARBA" id="ARBA00004651"/>
    </source>
</evidence>
<keyword evidence="3 9" id="KW-0813">Transport</keyword>
<dbReference type="NCBIfam" id="TIGR00796">
    <property type="entry name" value="livcs"/>
    <property type="match status" value="1"/>
</dbReference>
<dbReference type="PANTHER" id="PTHR30588">
    <property type="entry name" value="BRANCHED-CHAIN AMINO ACID TRANSPORT SYSTEM 2 CARRIER PROTEIN"/>
    <property type="match status" value="1"/>
</dbReference>
<proteinExistence type="inferred from homology"/>
<evidence type="ECO:0000313" key="11">
    <source>
        <dbReference type="Proteomes" id="UP000035860"/>
    </source>
</evidence>
<comment type="function">
    <text evidence="9">Component of the transport system for branched-chain amino acids.</text>
</comment>